<dbReference type="AlphaFoldDB" id="C9LND5"/>
<dbReference type="STRING" id="592028.GCWU000321_01056"/>
<dbReference type="EMBL" id="ACIM02000001">
    <property type="protein sequence ID" value="EEW97071.1"/>
    <property type="molecule type" value="Genomic_DNA"/>
</dbReference>
<sequence length="43" mass="4861">MGSKSVSWKAFVFRTEACIGGFDGSGAINYFFMVSFVLRRGWF</sequence>
<organism evidence="1 2">
    <name type="scientific">Dialister invisus DSM 15470</name>
    <dbReference type="NCBI Taxonomy" id="592028"/>
    <lineage>
        <taxon>Bacteria</taxon>
        <taxon>Bacillati</taxon>
        <taxon>Bacillota</taxon>
        <taxon>Negativicutes</taxon>
        <taxon>Veillonellales</taxon>
        <taxon>Veillonellaceae</taxon>
        <taxon>Dialister</taxon>
    </lineage>
</organism>
<gene>
    <name evidence="1" type="ORF">GCWU000321_01056</name>
</gene>
<protein>
    <submittedName>
        <fullName evidence="1">Uncharacterized protein</fullName>
    </submittedName>
</protein>
<dbReference type="HOGENOM" id="CLU_3232752_0_0_9"/>
<keyword evidence="2" id="KW-1185">Reference proteome</keyword>
<proteinExistence type="predicted"/>
<evidence type="ECO:0000313" key="2">
    <source>
        <dbReference type="Proteomes" id="UP000004736"/>
    </source>
</evidence>
<accession>C9LND5</accession>
<dbReference type="Proteomes" id="UP000004736">
    <property type="component" value="Unassembled WGS sequence"/>
</dbReference>
<comment type="caution">
    <text evidence="1">The sequence shown here is derived from an EMBL/GenBank/DDBJ whole genome shotgun (WGS) entry which is preliminary data.</text>
</comment>
<evidence type="ECO:0000313" key="1">
    <source>
        <dbReference type="EMBL" id="EEW97071.1"/>
    </source>
</evidence>
<name>C9LND5_9FIRM</name>
<reference evidence="1" key="1">
    <citation type="submission" date="2009-09" db="EMBL/GenBank/DDBJ databases">
        <authorList>
            <person name="Weinstock G."/>
            <person name="Sodergren E."/>
            <person name="Clifton S."/>
            <person name="Fulton L."/>
            <person name="Fulton B."/>
            <person name="Courtney L."/>
            <person name="Fronick C."/>
            <person name="Harrison M."/>
            <person name="Strong C."/>
            <person name="Farmer C."/>
            <person name="Delahaunty K."/>
            <person name="Markovic C."/>
            <person name="Hall O."/>
            <person name="Minx P."/>
            <person name="Tomlinson C."/>
            <person name="Mitreva M."/>
            <person name="Nelson J."/>
            <person name="Hou S."/>
            <person name="Wollam A."/>
            <person name="Pepin K.H."/>
            <person name="Johnson M."/>
            <person name="Bhonagiri V."/>
            <person name="Nash W.E."/>
            <person name="Warren W."/>
            <person name="Chinwalla A."/>
            <person name="Mardis E.R."/>
            <person name="Wilson R.K."/>
        </authorList>
    </citation>
    <scope>NUCLEOTIDE SEQUENCE [LARGE SCALE GENOMIC DNA]</scope>
    <source>
        <strain evidence="1">DSM 15470</strain>
    </source>
</reference>